<evidence type="ECO:0000313" key="4">
    <source>
        <dbReference type="Proteomes" id="UP001208689"/>
    </source>
</evidence>
<name>A0ABY6HYI0_9ARCH</name>
<evidence type="ECO:0000259" key="2">
    <source>
        <dbReference type="PROSITE" id="PS50983"/>
    </source>
</evidence>
<gene>
    <name evidence="3" type="ORF">NEF87_004878</name>
</gene>
<dbReference type="InterPro" id="IPR002491">
    <property type="entry name" value="ABC_transptr_periplasmic_BD"/>
</dbReference>
<dbReference type="Gene3D" id="3.40.50.1980">
    <property type="entry name" value="Nitrogenase molybdenum iron protein domain"/>
    <property type="match status" value="2"/>
</dbReference>
<dbReference type="CDD" id="cd01144">
    <property type="entry name" value="BtuF"/>
    <property type="match status" value="1"/>
</dbReference>
<feature type="domain" description="Fe/B12 periplasmic-binding" evidence="2">
    <location>
        <begin position="59"/>
        <end position="310"/>
    </location>
</feature>
<dbReference type="InterPro" id="IPR050902">
    <property type="entry name" value="ABC_Transporter_SBP"/>
</dbReference>
<keyword evidence="1" id="KW-0732">Signal</keyword>
<dbReference type="InterPro" id="IPR054828">
    <property type="entry name" value="Vit_B12_bind_prot"/>
</dbReference>
<evidence type="ECO:0000313" key="3">
    <source>
        <dbReference type="EMBL" id="UYP48593.1"/>
    </source>
</evidence>
<dbReference type="Pfam" id="PF01497">
    <property type="entry name" value="Peripla_BP_2"/>
    <property type="match status" value="1"/>
</dbReference>
<sequence length="311" mass="34330">MNEKNKKILGGFILVCIFGFTGYGIYASVTDTVFLSFGNKWIYTDSQGREVEVLTTPERIISMAPSITEILFAIGANDILVGRTDFCNYPNEALDIESIGGFSTPDLEKLVSLAPDLIISPTFNAESTATLEALNLTIVIVEPGSTIMNVINSIRDIGKLSGYTKEGNDFADQLTDSYNLIVDKTSTISATDKMTCYFEIWESPMVVGNESFLNDMIDKAGGINIFADINEEYPMVSNENIISGNPDAIFITEHSAPFYSQIISNRTGYSSINAIKNNRIYSVNDDIFLRGGPRIIQALENMTKYLYPNLL</sequence>
<dbReference type="PROSITE" id="PS50983">
    <property type="entry name" value="FE_B12_PBP"/>
    <property type="match status" value="1"/>
</dbReference>
<protein>
    <submittedName>
        <fullName evidence="3">Cobalamin-binding protein</fullName>
    </submittedName>
</protein>
<keyword evidence="4" id="KW-1185">Reference proteome</keyword>
<dbReference type="Proteomes" id="UP001208689">
    <property type="component" value="Chromosome"/>
</dbReference>
<dbReference type="NCBIfam" id="NF038402">
    <property type="entry name" value="TroA_like"/>
    <property type="match status" value="1"/>
</dbReference>
<dbReference type="EMBL" id="CP104013">
    <property type="protein sequence ID" value="UYP48593.1"/>
    <property type="molecule type" value="Genomic_DNA"/>
</dbReference>
<evidence type="ECO:0000256" key="1">
    <source>
        <dbReference type="ARBA" id="ARBA00022729"/>
    </source>
</evidence>
<dbReference type="SUPFAM" id="SSF53807">
    <property type="entry name" value="Helical backbone' metal receptor"/>
    <property type="match status" value="1"/>
</dbReference>
<accession>A0ABY6HYI0</accession>
<organism evidence="3 4">
    <name type="scientific">Candidatus Lokiarchaeum ossiferum</name>
    <dbReference type="NCBI Taxonomy" id="2951803"/>
    <lineage>
        <taxon>Archaea</taxon>
        <taxon>Promethearchaeati</taxon>
        <taxon>Promethearchaeota</taxon>
        <taxon>Promethearchaeia</taxon>
        <taxon>Promethearchaeales</taxon>
        <taxon>Promethearchaeaceae</taxon>
        <taxon>Candidatus Lokiarchaeum</taxon>
    </lineage>
</organism>
<reference evidence="3" key="1">
    <citation type="submission" date="2022-09" db="EMBL/GenBank/DDBJ databases">
        <title>Actin cytoskeleton and complex cell architecture in an #Asgard archaeon.</title>
        <authorList>
            <person name="Ponce Toledo R.I."/>
            <person name="Schleper C."/>
            <person name="Rodrigues Oliveira T."/>
            <person name="Wollweber F."/>
            <person name="Xu J."/>
            <person name="Rittmann S."/>
            <person name="Klingl A."/>
            <person name="Pilhofer M."/>
        </authorList>
    </citation>
    <scope>NUCLEOTIDE SEQUENCE</scope>
    <source>
        <strain evidence="3">B-35</strain>
    </source>
</reference>
<dbReference type="PANTHER" id="PTHR30535">
    <property type="entry name" value="VITAMIN B12-BINDING PROTEIN"/>
    <property type="match status" value="1"/>
</dbReference>
<dbReference type="PANTHER" id="PTHR30535:SF34">
    <property type="entry name" value="MOLYBDATE-BINDING PROTEIN MOLA"/>
    <property type="match status" value="1"/>
</dbReference>
<proteinExistence type="predicted"/>